<reference evidence="1 2" key="1">
    <citation type="submission" date="2017-08" db="EMBL/GenBank/DDBJ databases">
        <title>Substantial Increase in Enzyme Production by Combined Drug-Resistance Mutations in Paenibacillus agaridevorans.</title>
        <authorList>
            <person name="Tanaka Y."/>
            <person name="Funane K."/>
            <person name="Hosaka T."/>
            <person name="Shiwa Y."/>
            <person name="Fujita N."/>
            <person name="Miyazaki T."/>
            <person name="Yoshikawa H."/>
            <person name="Murakami K."/>
            <person name="Kasahara K."/>
            <person name="Inaoka T."/>
            <person name="Hiraga Y."/>
            <person name="Ochi K."/>
        </authorList>
    </citation>
    <scope>NUCLEOTIDE SEQUENCE [LARGE SCALE GENOMIC DNA]</scope>
    <source>
        <strain evidence="1 2">T-3040</strain>
    </source>
</reference>
<proteinExistence type="predicted"/>
<evidence type="ECO:0000313" key="2">
    <source>
        <dbReference type="Proteomes" id="UP000245202"/>
    </source>
</evidence>
<organism evidence="1 2">
    <name type="scientific">Paenibacillus agaridevorans</name>
    <dbReference type="NCBI Taxonomy" id="171404"/>
    <lineage>
        <taxon>Bacteria</taxon>
        <taxon>Bacillati</taxon>
        <taxon>Bacillota</taxon>
        <taxon>Bacilli</taxon>
        <taxon>Bacillales</taxon>
        <taxon>Paenibacillaceae</taxon>
        <taxon>Paenibacillus</taxon>
    </lineage>
</organism>
<dbReference type="Proteomes" id="UP000245202">
    <property type="component" value="Unassembled WGS sequence"/>
</dbReference>
<gene>
    <name evidence="1" type="ORF">PAT3040_04425</name>
</gene>
<evidence type="ECO:0000313" key="1">
    <source>
        <dbReference type="EMBL" id="GBG09761.1"/>
    </source>
</evidence>
<dbReference type="EMBL" id="BDQX01000269">
    <property type="protein sequence ID" value="GBG09761.1"/>
    <property type="molecule type" value="Genomic_DNA"/>
</dbReference>
<sequence>MNNPRGIRLKRVDLFFAEQNELAPFVFEAFGELFGLDILVAMRASARLRDGGAAGFVNRTETNVLVFGSGEHFDGNVDKSKADRAFPDRMHE</sequence>
<dbReference type="AlphaFoldDB" id="A0A2R5F1W2"/>
<accession>A0A2R5F1W2</accession>
<protein>
    <submittedName>
        <fullName evidence="1">Uncharacterized protein</fullName>
    </submittedName>
</protein>
<keyword evidence="2" id="KW-1185">Reference proteome</keyword>
<comment type="caution">
    <text evidence="1">The sequence shown here is derived from an EMBL/GenBank/DDBJ whole genome shotgun (WGS) entry which is preliminary data.</text>
</comment>
<name>A0A2R5F1W2_9BACL</name>